<dbReference type="PANTHER" id="PTHR32319:SF0">
    <property type="entry name" value="BACTERIAL HEMOLYSIN-LIKE PROTEIN"/>
    <property type="match status" value="1"/>
</dbReference>
<evidence type="ECO:0000256" key="1">
    <source>
        <dbReference type="ARBA" id="ARBA00022884"/>
    </source>
</evidence>
<gene>
    <name evidence="6" type="ORF">D3273_09605</name>
</gene>
<keyword evidence="6" id="KW-0489">Methyltransferase</keyword>
<dbReference type="NCBIfam" id="TIGR00478">
    <property type="entry name" value="tly"/>
    <property type="match status" value="1"/>
</dbReference>
<dbReference type="Gene3D" id="3.10.290.10">
    <property type="entry name" value="RNA-binding S4 domain"/>
    <property type="match status" value="1"/>
</dbReference>
<sequence length="250" mass="25654">MPTETPKRAAGPQRADVALVEAGLFESRARAAEAIAAGLVTADGAPVAKPASRVPPGAAFRATAPHPYVSRGGVKLAAGLDLFALDPAGLRCLDVGSSTGGFTDVLLRRGAAHVTAVDVGRDQLHPSLRGHPRVDSRESTDIRALALGAPVDMVVCDASFVSLRVVLPPAFALAAPGAVLVALVKPQFEAGRAALKKGIVRDPEVHAAVCRDAAGFIDAAGWRVLGIHPSPIAGGDGNLEFLLGARRRDV</sequence>
<reference evidence="6 7" key="1">
    <citation type="submission" date="2018-12" db="EMBL/GenBank/DDBJ databases">
        <authorList>
            <person name="Grouzdev D.S."/>
            <person name="Krutkina M.S."/>
        </authorList>
    </citation>
    <scope>NUCLEOTIDE SEQUENCE [LARGE SCALE GENOMIC DNA]</scope>
    <source>
        <strain evidence="6 7">RmlP026</strain>
    </source>
</reference>
<dbReference type="SUPFAM" id="SSF53335">
    <property type="entry name" value="S-adenosyl-L-methionine-dependent methyltransferases"/>
    <property type="match status" value="1"/>
</dbReference>
<dbReference type="PANTHER" id="PTHR32319">
    <property type="entry name" value="BACTERIAL HEMOLYSIN-LIKE PROTEIN"/>
    <property type="match status" value="1"/>
</dbReference>
<accession>A0A4Q2UBN7</accession>
<dbReference type="InterPro" id="IPR047048">
    <property type="entry name" value="TlyA"/>
</dbReference>
<evidence type="ECO:0000313" key="6">
    <source>
        <dbReference type="EMBL" id="RYC32275.1"/>
    </source>
</evidence>
<dbReference type="Proteomes" id="UP000290759">
    <property type="component" value="Unassembled WGS sequence"/>
</dbReference>
<comment type="caution">
    <text evidence="6">The sequence shown here is derived from an EMBL/GenBank/DDBJ whole genome shotgun (WGS) entry which is preliminary data.</text>
</comment>
<evidence type="ECO:0000259" key="5">
    <source>
        <dbReference type="Pfam" id="PF01728"/>
    </source>
</evidence>
<dbReference type="RefSeq" id="WP_129225846.1">
    <property type="nucleotide sequence ID" value="NZ_QYBB01000008.1"/>
</dbReference>
<feature type="domain" description="RNA-binding S4" evidence="4">
    <location>
        <begin position="13"/>
        <end position="57"/>
    </location>
</feature>
<dbReference type="GO" id="GO:0008168">
    <property type="term" value="F:methyltransferase activity"/>
    <property type="evidence" value="ECO:0007669"/>
    <property type="project" value="UniProtKB-KW"/>
</dbReference>
<name>A0A4Q2UBN7_9HYPH</name>
<dbReference type="PROSITE" id="PS50889">
    <property type="entry name" value="S4"/>
    <property type="match status" value="1"/>
</dbReference>
<dbReference type="GO" id="GO:0003723">
    <property type="term" value="F:RNA binding"/>
    <property type="evidence" value="ECO:0007669"/>
    <property type="project" value="UniProtKB-KW"/>
</dbReference>
<evidence type="ECO:0000259" key="4">
    <source>
        <dbReference type="Pfam" id="PF01479"/>
    </source>
</evidence>
<evidence type="ECO:0000256" key="2">
    <source>
        <dbReference type="ARBA" id="ARBA00029460"/>
    </source>
</evidence>
<dbReference type="InterPro" id="IPR029063">
    <property type="entry name" value="SAM-dependent_MTases_sf"/>
</dbReference>
<dbReference type="SUPFAM" id="SSF55174">
    <property type="entry name" value="Alpha-L RNA-binding motif"/>
    <property type="match status" value="1"/>
</dbReference>
<keyword evidence="6" id="KW-0808">Transferase</keyword>
<dbReference type="EMBL" id="QYBB01000008">
    <property type="protein sequence ID" value="RYC32275.1"/>
    <property type="molecule type" value="Genomic_DNA"/>
</dbReference>
<organism evidence="6 7">
    <name type="scientific">Lichenibacterium minor</name>
    <dbReference type="NCBI Taxonomy" id="2316528"/>
    <lineage>
        <taxon>Bacteria</taxon>
        <taxon>Pseudomonadati</taxon>
        <taxon>Pseudomonadota</taxon>
        <taxon>Alphaproteobacteria</taxon>
        <taxon>Hyphomicrobiales</taxon>
        <taxon>Lichenihabitantaceae</taxon>
        <taxon>Lichenibacterium</taxon>
    </lineage>
</organism>
<dbReference type="InterPro" id="IPR002877">
    <property type="entry name" value="RNA_MeTrfase_FtsJ_dom"/>
</dbReference>
<evidence type="ECO:0000256" key="3">
    <source>
        <dbReference type="PROSITE-ProRule" id="PRU00182"/>
    </source>
</evidence>
<proteinExistence type="inferred from homology"/>
<comment type="similarity">
    <text evidence="2">Belongs to the TlyA family.</text>
</comment>
<dbReference type="AlphaFoldDB" id="A0A4Q2UBN7"/>
<dbReference type="GO" id="GO:0032259">
    <property type="term" value="P:methylation"/>
    <property type="evidence" value="ECO:0007669"/>
    <property type="project" value="UniProtKB-KW"/>
</dbReference>
<evidence type="ECO:0000313" key="7">
    <source>
        <dbReference type="Proteomes" id="UP000290759"/>
    </source>
</evidence>
<dbReference type="InterPro" id="IPR004538">
    <property type="entry name" value="Hemolysin_A/TlyA"/>
</dbReference>
<reference evidence="6 7" key="2">
    <citation type="submission" date="2019-02" db="EMBL/GenBank/DDBJ databases">
        <title>'Lichenibacterium ramalinii' gen. nov. sp. nov., 'Lichenibacterium minor' gen. nov. sp. nov.</title>
        <authorList>
            <person name="Pankratov T."/>
        </authorList>
    </citation>
    <scope>NUCLEOTIDE SEQUENCE [LARGE SCALE GENOMIC DNA]</scope>
    <source>
        <strain evidence="6 7">RmlP026</strain>
    </source>
</reference>
<dbReference type="OrthoDB" id="9784736at2"/>
<keyword evidence="7" id="KW-1185">Reference proteome</keyword>
<keyword evidence="1 3" id="KW-0694">RNA-binding</keyword>
<dbReference type="Pfam" id="PF01728">
    <property type="entry name" value="FtsJ"/>
    <property type="match status" value="1"/>
</dbReference>
<dbReference type="InterPro" id="IPR002942">
    <property type="entry name" value="S4_RNA-bd"/>
</dbReference>
<dbReference type="PIRSF" id="PIRSF005578">
    <property type="entry name" value="TlyA"/>
    <property type="match status" value="1"/>
</dbReference>
<dbReference type="Gene3D" id="3.40.50.150">
    <property type="entry name" value="Vaccinia Virus protein VP39"/>
    <property type="match status" value="1"/>
</dbReference>
<dbReference type="InterPro" id="IPR036986">
    <property type="entry name" value="S4_RNA-bd_sf"/>
</dbReference>
<protein>
    <submittedName>
        <fullName evidence="6">TlyA family RNA methyltransferase</fullName>
    </submittedName>
</protein>
<feature type="domain" description="Ribosomal RNA methyltransferase FtsJ" evidence="5">
    <location>
        <begin position="68"/>
        <end position="246"/>
    </location>
</feature>
<dbReference type="CDD" id="cd02440">
    <property type="entry name" value="AdoMet_MTases"/>
    <property type="match status" value="1"/>
</dbReference>
<dbReference type="Pfam" id="PF01479">
    <property type="entry name" value="S4"/>
    <property type="match status" value="1"/>
</dbReference>